<gene>
    <name evidence="3" type="ORF">EMCG_04262</name>
</gene>
<dbReference type="SUPFAM" id="SSF51971">
    <property type="entry name" value="Nucleotide-binding domain"/>
    <property type="match status" value="1"/>
</dbReference>
<reference evidence="4" key="1">
    <citation type="journal article" date="2015" name="PLoS Genet.">
        <title>The dynamic genome and transcriptome of the human fungal pathogen Blastomyces and close relative Emmonsia.</title>
        <authorList>
            <person name="Munoz J.F."/>
            <person name="Gauthier G.M."/>
            <person name="Desjardins C.A."/>
            <person name="Gallo J.E."/>
            <person name="Holder J."/>
            <person name="Sullivan T.D."/>
            <person name="Marty A.J."/>
            <person name="Carmen J.C."/>
            <person name="Chen Z."/>
            <person name="Ding L."/>
            <person name="Gujja S."/>
            <person name="Magrini V."/>
            <person name="Misas E."/>
            <person name="Mitreva M."/>
            <person name="Priest M."/>
            <person name="Saif S."/>
            <person name="Whiston E.A."/>
            <person name="Young S."/>
            <person name="Zeng Q."/>
            <person name="Goldman W.E."/>
            <person name="Mardis E.R."/>
            <person name="Taylor J.W."/>
            <person name="McEwen J.G."/>
            <person name="Clay O.K."/>
            <person name="Klein B.S."/>
            <person name="Cuomo C.A."/>
        </authorList>
    </citation>
    <scope>NUCLEOTIDE SEQUENCE [LARGE SCALE GENOMIC DNA]</scope>
    <source>
        <strain evidence="4">UAMH 3008</strain>
    </source>
</reference>
<dbReference type="Proteomes" id="UP000034164">
    <property type="component" value="Unassembled WGS sequence"/>
</dbReference>
<evidence type="ECO:0000256" key="1">
    <source>
        <dbReference type="SAM" id="MobiDB-lite"/>
    </source>
</evidence>
<dbReference type="OrthoDB" id="68575at2759"/>
<feature type="compositionally biased region" description="Basic residues" evidence="1">
    <location>
        <begin position="89"/>
        <end position="100"/>
    </location>
</feature>
<feature type="chain" id="PRO_5002545510" description="FAD dependent oxidoreductase domain-containing protein" evidence="2">
    <location>
        <begin position="21"/>
        <end position="100"/>
    </location>
</feature>
<organism evidence="3 4">
    <name type="scientific">[Emmonsia] crescens</name>
    <dbReference type="NCBI Taxonomy" id="73230"/>
    <lineage>
        <taxon>Eukaryota</taxon>
        <taxon>Fungi</taxon>
        <taxon>Dikarya</taxon>
        <taxon>Ascomycota</taxon>
        <taxon>Pezizomycotina</taxon>
        <taxon>Eurotiomycetes</taxon>
        <taxon>Eurotiomycetidae</taxon>
        <taxon>Onygenales</taxon>
        <taxon>Ajellomycetaceae</taxon>
        <taxon>Emergomyces</taxon>
    </lineage>
</organism>
<protein>
    <recommendedName>
        <fullName evidence="5">FAD dependent oxidoreductase domain-containing protein</fullName>
    </recommendedName>
</protein>
<comment type="caution">
    <text evidence="3">The sequence shown here is derived from an EMBL/GenBank/DDBJ whole genome shotgun (WGS) entry which is preliminary data.</text>
</comment>
<name>A0A0G2HSL6_9EURO</name>
<feature type="compositionally biased region" description="Basic and acidic residues" evidence="1">
    <location>
        <begin position="78"/>
        <end position="88"/>
    </location>
</feature>
<dbReference type="EMBL" id="LCZI01001346">
    <property type="protein sequence ID" value="KKZ61117.1"/>
    <property type="molecule type" value="Genomic_DNA"/>
</dbReference>
<accession>A0A0G2HSL6</accession>
<dbReference type="AlphaFoldDB" id="A0A0G2HSL6"/>
<proteinExistence type="predicted"/>
<dbReference type="InterPro" id="IPR036188">
    <property type="entry name" value="FAD/NAD-bd_sf"/>
</dbReference>
<keyword evidence="2" id="KW-0732">Signal</keyword>
<dbReference type="Gene3D" id="3.50.50.60">
    <property type="entry name" value="FAD/NAD(P)-binding domain"/>
    <property type="match status" value="1"/>
</dbReference>
<evidence type="ECO:0000256" key="2">
    <source>
        <dbReference type="SAM" id="SignalP"/>
    </source>
</evidence>
<evidence type="ECO:0000313" key="3">
    <source>
        <dbReference type="EMBL" id="KKZ61117.1"/>
    </source>
</evidence>
<dbReference type="Pfam" id="PF12831">
    <property type="entry name" value="FAD_oxidored"/>
    <property type="match status" value="1"/>
</dbReference>
<feature type="region of interest" description="Disordered" evidence="1">
    <location>
        <begin position="78"/>
        <end position="100"/>
    </location>
</feature>
<dbReference type="VEuPathDB" id="FungiDB:EMCG_04262"/>
<feature type="signal peptide" evidence="2">
    <location>
        <begin position="1"/>
        <end position="20"/>
    </location>
</feature>
<sequence>MTITFLIALKRLVVWSFVVAQNFSWPFDSTFDPDYEVLIGDVCIIGGGAPDTCAAIRLHDLGKKVIVVEQRDTLGGHMHSHGDYENRTKNRLRGRRPGCY</sequence>
<evidence type="ECO:0008006" key="5">
    <source>
        <dbReference type="Google" id="ProtNLM"/>
    </source>
</evidence>
<evidence type="ECO:0000313" key="4">
    <source>
        <dbReference type="Proteomes" id="UP000034164"/>
    </source>
</evidence>